<dbReference type="InterPro" id="IPR019004">
    <property type="entry name" value="YqeY/Aim41"/>
</dbReference>
<dbReference type="Gene3D" id="1.10.1510.10">
    <property type="entry name" value="Uncharacterised protein YqeY/AIM41 PF09424, N-terminal domain"/>
    <property type="match status" value="1"/>
</dbReference>
<dbReference type="EMBL" id="ABVL01000017">
    <property type="protein sequence ID" value="EDY17653.1"/>
    <property type="molecule type" value="Genomic_DNA"/>
</dbReference>
<gene>
    <name evidence="1" type="ORF">CfE428DRAFT_4692</name>
</gene>
<dbReference type="InterPro" id="IPR003789">
    <property type="entry name" value="Asn/Gln_tRNA_amidoTrase-B-like"/>
</dbReference>
<dbReference type="InParanoid" id="B4D702"/>
<dbReference type="Pfam" id="PF09424">
    <property type="entry name" value="YqeY"/>
    <property type="match status" value="1"/>
</dbReference>
<evidence type="ECO:0000313" key="2">
    <source>
        <dbReference type="Proteomes" id="UP000005824"/>
    </source>
</evidence>
<proteinExistence type="predicted"/>
<keyword evidence="2" id="KW-1185">Reference proteome</keyword>
<dbReference type="PANTHER" id="PTHR28055">
    <property type="entry name" value="ALTERED INHERITANCE OF MITOCHONDRIA PROTEIN 41, MITOCHONDRIAL"/>
    <property type="match status" value="1"/>
</dbReference>
<comment type="caution">
    <text evidence="1">The sequence shown here is derived from an EMBL/GenBank/DDBJ whole genome shotgun (WGS) entry which is preliminary data.</text>
</comment>
<dbReference type="PANTHER" id="PTHR28055:SF1">
    <property type="entry name" value="ALTERED INHERITANCE OF MITOCHONDRIA PROTEIN 41, MITOCHONDRIAL"/>
    <property type="match status" value="1"/>
</dbReference>
<dbReference type="Gene3D" id="1.10.10.410">
    <property type="match status" value="1"/>
</dbReference>
<dbReference type="STRING" id="497964.CfE428DRAFT_4692"/>
<dbReference type="AlphaFoldDB" id="B4D702"/>
<dbReference type="eggNOG" id="COG1610">
    <property type="taxonomic scope" value="Bacteria"/>
</dbReference>
<reference evidence="1 2" key="1">
    <citation type="journal article" date="2011" name="J. Bacteriol.">
        <title>Genome sequence of Chthoniobacter flavus Ellin428, an aerobic heterotrophic soil bacterium.</title>
        <authorList>
            <person name="Kant R."/>
            <person name="van Passel M.W."/>
            <person name="Palva A."/>
            <person name="Lucas S."/>
            <person name="Lapidus A."/>
            <person name="Glavina Del Rio T."/>
            <person name="Dalin E."/>
            <person name="Tice H."/>
            <person name="Bruce D."/>
            <person name="Goodwin L."/>
            <person name="Pitluck S."/>
            <person name="Larimer F.W."/>
            <person name="Land M.L."/>
            <person name="Hauser L."/>
            <person name="Sangwan P."/>
            <person name="de Vos W.M."/>
            <person name="Janssen P.H."/>
            <person name="Smidt H."/>
        </authorList>
    </citation>
    <scope>NUCLEOTIDE SEQUENCE [LARGE SCALE GENOMIC DNA]</scope>
    <source>
        <strain evidence="1 2">Ellin428</strain>
    </source>
</reference>
<organism evidence="1 2">
    <name type="scientific">Chthoniobacter flavus Ellin428</name>
    <dbReference type="NCBI Taxonomy" id="497964"/>
    <lineage>
        <taxon>Bacteria</taxon>
        <taxon>Pseudomonadati</taxon>
        <taxon>Verrucomicrobiota</taxon>
        <taxon>Spartobacteria</taxon>
        <taxon>Chthoniobacterales</taxon>
        <taxon>Chthoniobacteraceae</taxon>
        <taxon>Chthoniobacter</taxon>
    </lineage>
</organism>
<dbReference type="SUPFAM" id="SSF89095">
    <property type="entry name" value="GatB/YqeY motif"/>
    <property type="match status" value="1"/>
</dbReference>
<evidence type="ECO:0000313" key="1">
    <source>
        <dbReference type="EMBL" id="EDY17653.1"/>
    </source>
</evidence>
<dbReference type="InterPro" id="IPR042184">
    <property type="entry name" value="YqeY/Aim41_N"/>
</dbReference>
<accession>B4D702</accession>
<dbReference type="RefSeq" id="WP_006982013.1">
    <property type="nucleotide sequence ID" value="NZ_ABVL01000017.1"/>
</dbReference>
<sequence>MSFQAQIDQDLKEAMKAKQPERLAVIRMLKASLKNASIEKGGMDHVLDDASAMAIVRKEMKKRQDSIEGFEKGNRPDLAAKEKAEADILQGYLPKPLTPEEISALVAAAIAEVGATSKAQMGAVMKVATERAAGRADGKALSVAVGAQLK</sequence>
<dbReference type="Proteomes" id="UP000005824">
    <property type="component" value="Unassembled WGS sequence"/>
</dbReference>
<dbReference type="InterPro" id="IPR023168">
    <property type="entry name" value="GatB_Yqey_C_2"/>
</dbReference>
<protein>
    <submittedName>
        <fullName evidence="1">GatB/YqeY domain protein</fullName>
    </submittedName>
</protein>
<dbReference type="GO" id="GO:0016884">
    <property type="term" value="F:carbon-nitrogen ligase activity, with glutamine as amido-N-donor"/>
    <property type="evidence" value="ECO:0007669"/>
    <property type="project" value="InterPro"/>
</dbReference>
<name>B4D702_9BACT</name>